<dbReference type="EMBL" id="BPLQ01008745">
    <property type="protein sequence ID" value="GIY39144.1"/>
    <property type="molecule type" value="Genomic_DNA"/>
</dbReference>
<name>A0AAV4T1L3_9ARAC</name>
<dbReference type="CDD" id="cd18910">
    <property type="entry name" value="bHLHzip_USF3"/>
    <property type="match status" value="1"/>
</dbReference>
<comment type="caution">
    <text evidence="4">The sequence shown here is derived from an EMBL/GenBank/DDBJ whole genome shotgun (WGS) entry which is preliminary data.</text>
</comment>
<feature type="region of interest" description="Disordered" evidence="2">
    <location>
        <begin position="1581"/>
        <end position="1602"/>
    </location>
</feature>
<feature type="compositionally biased region" description="Polar residues" evidence="2">
    <location>
        <begin position="1123"/>
        <end position="1136"/>
    </location>
</feature>
<feature type="compositionally biased region" description="Low complexity" evidence="2">
    <location>
        <begin position="1137"/>
        <end position="1155"/>
    </location>
</feature>
<dbReference type="InterPro" id="IPR011598">
    <property type="entry name" value="bHLH_dom"/>
</dbReference>
<dbReference type="InterPro" id="IPR036638">
    <property type="entry name" value="HLH_DNA-bd_sf"/>
</dbReference>
<feature type="compositionally biased region" description="Low complexity" evidence="2">
    <location>
        <begin position="1002"/>
        <end position="1011"/>
    </location>
</feature>
<feature type="region of interest" description="Disordered" evidence="2">
    <location>
        <begin position="1"/>
        <end position="32"/>
    </location>
</feature>
<evidence type="ECO:0000313" key="4">
    <source>
        <dbReference type="EMBL" id="GIY39144.1"/>
    </source>
</evidence>
<evidence type="ECO:0000256" key="2">
    <source>
        <dbReference type="SAM" id="MobiDB-lite"/>
    </source>
</evidence>
<evidence type="ECO:0000256" key="1">
    <source>
        <dbReference type="SAM" id="Coils"/>
    </source>
</evidence>
<feature type="region of interest" description="Disordered" evidence="2">
    <location>
        <begin position="663"/>
        <end position="683"/>
    </location>
</feature>
<accession>A0AAV4T1L3</accession>
<keyword evidence="5" id="KW-1185">Reference proteome</keyword>
<dbReference type="Gene3D" id="4.10.280.10">
    <property type="entry name" value="Helix-loop-helix DNA-binding domain"/>
    <property type="match status" value="1"/>
</dbReference>
<feature type="compositionally biased region" description="Low complexity" evidence="2">
    <location>
        <begin position="1965"/>
        <end position="1974"/>
    </location>
</feature>
<organism evidence="4 5">
    <name type="scientific">Caerostris darwini</name>
    <dbReference type="NCBI Taxonomy" id="1538125"/>
    <lineage>
        <taxon>Eukaryota</taxon>
        <taxon>Metazoa</taxon>
        <taxon>Ecdysozoa</taxon>
        <taxon>Arthropoda</taxon>
        <taxon>Chelicerata</taxon>
        <taxon>Arachnida</taxon>
        <taxon>Araneae</taxon>
        <taxon>Araneomorphae</taxon>
        <taxon>Entelegynae</taxon>
        <taxon>Araneoidea</taxon>
        <taxon>Araneidae</taxon>
        <taxon>Caerostris</taxon>
    </lineage>
</organism>
<feature type="compositionally biased region" description="Low complexity" evidence="2">
    <location>
        <begin position="1590"/>
        <end position="1602"/>
    </location>
</feature>
<dbReference type="GO" id="GO:0046983">
    <property type="term" value="F:protein dimerization activity"/>
    <property type="evidence" value="ECO:0007669"/>
    <property type="project" value="InterPro"/>
</dbReference>
<sequence length="2241" mass="243072">MSETSQASSDNEKSKRPCGSRKRQVHNEVERRRKDKINGWISKIGELLPSKEPHKQSKISILEQTVEYIKLLVSEREKLLSENCSEVQAEEVKQLKKDLKHVQEQNSAYEKLLLQANISLNALPKKSFKYSDRFERKNGILAVINSDSNINSRVDSAIQVNTDLSANIPTANSSNGLTLGREPPKKAKSNIKNSKTKSLKKTKNVNLAPSVAIYDSSVSENIVHSNSCADINLNTSLSTSNANTCGNQISQGSVLSSMTCNDIAKEAPSVHAGGVTTVLSQFPLMSTTHSSSLVNMCNKNMSTIIIPTGGGILQHFPAAEKPSNTISIICPSTLPIIVPQQVFNVSSVTRSVGLPSTLICSGPVNDPNSQTEKPMGNALLTLNAGSVVPISSNITSGGIILSSQTAVLGSACASSSLTQNVISSVVQPVSQLQSEQVIVPFPLTPPSTTTATVVEKSTLPIQNVHSTANQNSAMINKNNESPNKILKESSPLPLILSESNKINNSSSTLTEPIISAVDESGEDISMSKKKAISSSREIKSVSFNSLPSLQALSAHKIISLASQSQMGKTKLSLPLFGKESSQTTSVSLLPGENKSLPSNSICLQIDTPGISSNVNENEDISKNLPEQNVPLIAVSSTTRKDPDSVSKSNFSLNVLMGDIISDKNENSSKVSTETESSNPQSSTQSLTKAILTSCCIPCSAITTVTYSNIPVCSSRSNSLKEATDVFKSTTEYNTLCPIASTGQNSESIVSNSQNRIQKPSNIEKLNNNVTGAPDNTLSNTSTINHDVTCVISSDATVGNSNASNQIEQDNGFSKHDLQFANVNSKNNSLISKDVKNHDQNKQCTELINSAMPIDTVNVFNETVPYVVNDSSINSNILPSLFSSNQIVTLNSQVFMCNVQDSSPSNNVHLSNNTQVSTEISSTKITTCMLPNSCIDLPSFASLNKETVIPNSYPVLTISNENPKKRNQDLILANSNVNDSSTQYNSKTVSQETLKPDNKINASTDTSKGTATSKKKKCTSKLPVKINSNEVQTLSNNNDISEINSDYELNKSQSNENSDSFSKNDNTICMRQESNNFLFTSDILARATESIFGSDVLENSHLAKRSLMYYTDDGSNINISISSPEKQNNNNYKSQCPSSNVESVETSSNLLNNNNKKNSDSVNIFTVDLPNSDVSDPNNQDLKQNKTAKARKSKSLSDLEPPSKKMKEGLDSSSKSSSTHMYQNGEEIERKSVPTPQSNMLCEERQVSSESNVSENDHSGIDSLGHFGNQIHLTDSNCKTPTSVDAIFSLTPMLGDILKDVSHGIGIETRNNNYLSCNDNQTLFPGDKSFLSLNFVTNSNEDYLNLPRMHFPVTPEVSVAPILPATNVSFAHTMSLCSTQSDSSKTTETLSSADQQNKIEAKKKSNLCSTSDNLISLNHNLLFTPAKSSDCLSKLRNSEPSFTLATKVSNSSNSLLFDNQMSNAQNSNTNVSQSSSSIMQQTEPHFTPRENFIPVSHGVSFYPSLPSSTNPQNFVSSSSSGLLHTSFHSSTSANFSNLSFPIQTVSTSTNTAYHPQSTASKSDSLSRHSLCSLLKETPNVLDNRIGVSGPSSSQTSNSSSTNISQSKYSALSLISDPPSYSEPPSSSACHSEYVHSSVVCTPTVSDVQFTSTNSCSRNQRSSLSYSAESLLQTSYASSEKNKNKNVNNRYIQRTTEKKSERNTVANMHIISDTNIFMPVSSCEVSIQNAPLVPLPAVTSFHNFPSTYTLCESVPSTTIFNSVTRTHDIPLSLSNENFLNHMNLNVESQMLSNRHDTSSTVPKPHTNITLPFENHGSLYNNCNFLPHVKPALETSRAPESGSCFPPTSFNNNYSQSAQKTNCCHFPHRTLSTNPELPSDICLPVGPPVPSFHTDKTNFQTNRSSLPTSFSQNNANFVGNIFYNTNNNVRDVNDMTVKPSNIRSTQEAFVPEVPRQNLHDHNPSIIFSNRKTTTSNRSKSKKGKNLNVNDANTNMVPNSINNFPIQDISCSKSNIPCVPNGYFKNNTQSVIPPTPNQLPCSQHKIADNSANTVIPANPPFNPVLHQQGDNFFNLNFQPSNFAMSPLPRPPTQPLSCSCLTTPIISHTFSSTNHPVPNFNLSNILPDMGCSSNQVSLPPVKFPPVNHTLQSSSAQCQTNSTISNSVHIISHQTCAPALYPPHPPMVRGSLNPILSHNPQSFSDNQVPLVGTGTTPVMSQNITFSATQNPTFRNVIHSLSFPRNER</sequence>
<feature type="compositionally biased region" description="Polar residues" evidence="2">
    <location>
        <begin position="667"/>
        <end position="683"/>
    </location>
</feature>
<feature type="region of interest" description="Disordered" evidence="2">
    <location>
        <begin position="973"/>
        <end position="1015"/>
    </location>
</feature>
<feature type="compositionally biased region" description="Polar residues" evidence="2">
    <location>
        <begin position="1171"/>
        <end position="1184"/>
    </location>
</feature>
<feature type="domain" description="BHLH" evidence="3">
    <location>
        <begin position="21"/>
        <end position="72"/>
    </location>
</feature>
<feature type="region of interest" description="Disordered" evidence="2">
    <location>
        <begin position="171"/>
        <end position="201"/>
    </location>
</feature>
<feature type="compositionally biased region" description="Basic residues" evidence="2">
    <location>
        <begin position="186"/>
        <end position="201"/>
    </location>
</feature>
<feature type="region of interest" description="Disordered" evidence="2">
    <location>
        <begin position="1953"/>
        <end position="1990"/>
    </location>
</feature>
<dbReference type="Pfam" id="PF00010">
    <property type="entry name" value="HLH"/>
    <property type="match status" value="1"/>
</dbReference>
<evidence type="ECO:0000259" key="3">
    <source>
        <dbReference type="PROSITE" id="PS50888"/>
    </source>
</evidence>
<dbReference type="SMART" id="SM00353">
    <property type="entry name" value="HLH"/>
    <property type="match status" value="1"/>
</dbReference>
<keyword evidence="1" id="KW-0175">Coiled coil</keyword>
<feature type="compositionally biased region" description="Polar residues" evidence="2">
    <location>
        <begin position="973"/>
        <end position="992"/>
    </location>
</feature>
<dbReference type="InterPro" id="IPR048064">
    <property type="entry name" value="USF3_bHLH"/>
</dbReference>
<dbReference type="SUPFAM" id="SSF47459">
    <property type="entry name" value="HLH, helix-loop-helix DNA-binding domain"/>
    <property type="match status" value="1"/>
</dbReference>
<proteinExistence type="predicted"/>
<feature type="coiled-coil region" evidence="1">
    <location>
        <begin position="85"/>
        <end position="112"/>
    </location>
</feature>
<feature type="compositionally biased region" description="Basic and acidic residues" evidence="2">
    <location>
        <begin position="1194"/>
        <end position="1209"/>
    </location>
</feature>
<evidence type="ECO:0000313" key="5">
    <source>
        <dbReference type="Proteomes" id="UP001054837"/>
    </source>
</evidence>
<gene>
    <name evidence="4" type="primary">AVEN_82006_1</name>
    <name evidence="4" type="ORF">CDAR_93531</name>
</gene>
<reference evidence="4 5" key="1">
    <citation type="submission" date="2021-06" db="EMBL/GenBank/DDBJ databases">
        <title>Caerostris darwini draft genome.</title>
        <authorList>
            <person name="Kono N."/>
            <person name="Arakawa K."/>
        </authorList>
    </citation>
    <scope>NUCLEOTIDE SEQUENCE [LARGE SCALE GENOMIC DNA]</scope>
</reference>
<dbReference type="Proteomes" id="UP001054837">
    <property type="component" value="Unassembled WGS sequence"/>
</dbReference>
<protein>
    <submittedName>
        <fullName evidence="4">BHLH domain-containing protein</fullName>
    </submittedName>
</protein>
<dbReference type="PROSITE" id="PS50888">
    <property type="entry name" value="BHLH"/>
    <property type="match status" value="1"/>
</dbReference>
<feature type="region of interest" description="Disordered" evidence="2">
    <location>
        <begin position="1119"/>
        <end position="1237"/>
    </location>
</feature>